<dbReference type="InParanoid" id="A0A7N9AZ66"/>
<reference evidence="2" key="2">
    <citation type="submission" date="2025-09" db="UniProtKB">
        <authorList>
            <consortium name="Ensembl"/>
        </authorList>
    </citation>
    <scope>IDENTIFICATION</scope>
</reference>
<accession>A0A7N9AZ66</accession>
<keyword evidence="3" id="KW-1185">Reference proteome</keyword>
<dbReference type="AlphaFoldDB" id="A0A7N9AZ66"/>
<organism evidence="2 3">
    <name type="scientific">Mastacembelus armatus</name>
    <name type="common">zig-zag eel</name>
    <dbReference type="NCBI Taxonomy" id="205130"/>
    <lineage>
        <taxon>Eukaryota</taxon>
        <taxon>Metazoa</taxon>
        <taxon>Chordata</taxon>
        <taxon>Craniata</taxon>
        <taxon>Vertebrata</taxon>
        <taxon>Euteleostomi</taxon>
        <taxon>Actinopterygii</taxon>
        <taxon>Neopterygii</taxon>
        <taxon>Teleostei</taxon>
        <taxon>Neoteleostei</taxon>
        <taxon>Acanthomorphata</taxon>
        <taxon>Anabantaria</taxon>
        <taxon>Synbranchiformes</taxon>
        <taxon>Mastacembelidae</taxon>
        <taxon>Mastacembelus</taxon>
    </lineage>
</organism>
<dbReference type="Proteomes" id="UP000261640">
    <property type="component" value="Unplaced"/>
</dbReference>
<dbReference type="Ensembl" id="ENSMAMT00000041160.1">
    <property type="protein sequence ID" value="ENSMAMP00000058027.1"/>
    <property type="gene ID" value="ENSMAMG00000028441.1"/>
</dbReference>
<name>A0A7N9AZ66_9TELE</name>
<proteinExistence type="predicted"/>
<evidence type="ECO:0000313" key="3">
    <source>
        <dbReference type="Proteomes" id="UP000261640"/>
    </source>
</evidence>
<protein>
    <submittedName>
        <fullName evidence="2">Uncharacterized protein</fullName>
    </submittedName>
</protein>
<evidence type="ECO:0000256" key="1">
    <source>
        <dbReference type="SAM" id="MobiDB-lite"/>
    </source>
</evidence>
<evidence type="ECO:0000313" key="2">
    <source>
        <dbReference type="Ensembl" id="ENSMAMP00000058027.1"/>
    </source>
</evidence>
<feature type="region of interest" description="Disordered" evidence="1">
    <location>
        <begin position="11"/>
        <end position="75"/>
    </location>
</feature>
<sequence length="137" mass="15263">LSQASVFQIRNMAKAQKNEGIKRRKSPHSPPSYVWHPTTQREREAARGELRGRENKGRASSWTGGVCPKAKTREGEQTGNVLRGFIFTAPRLSASNSSFLSVTIQLRHVGQREVIGAVHTQPEHVEKTGPANFDNEF</sequence>
<reference evidence="2" key="1">
    <citation type="submission" date="2025-08" db="UniProtKB">
        <authorList>
            <consortium name="Ensembl"/>
        </authorList>
    </citation>
    <scope>IDENTIFICATION</scope>
</reference>
<feature type="compositionally biased region" description="Basic and acidic residues" evidence="1">
    <location>
        <begin position="39"/>
        <end position="57"/>
    </location>
</feature>